<name>A0A183IEY7_9BILA</name>
<evidence type="ECO:0000313" key="3">
    <source>
        <dbReference type="WBParaSite" id="SBAD_0000228401-mRNA-1"/>
    </source>
</evidence>
<evidence type="ECO:0000313" key="1">
    <source>
        <dbReference type="EMBL" id="VDO96803.1"/>
    </source>
</evidence>
<sequence length="67" mass="7218">MWFARRKKNDFLRGAHVVTSTAMSSGSVRLRIGGRHALVARGLCSAIKSGAQSLSGLEPESDSKMDQ</sequence>
<dbReference type="Proteomes" id="UP000270296">
    <property type="component" value="Unassembled WGS sequence"/>
</dbReference>
<reference evidence="1 2" key="2">
    <citation type="submission" date="2018-11" db="EMBL/GenBank/DDBJ databases">
        <authorList>
            <consortium name="Pathogen Informatics"/>
        </authorList>
    </citation>
    <scope>NUCLEOTIDE SEQUENCE [LARGE SCALE GENOMIC DNA]</scope>
</reference>
<proteinExistence type="predicted"/>
<dbReference type="AlphaFoldDB" id="A0A183IEY7"/>
<dbReference type="EMBL" id="UZAM01007117">
    <property type="protein sequence ID" value="VDO96803.1"/>
    <property type="molecule type" value="Genomic_DNA"/>
</dbReference>
<keyword evidence="2" id="KW-1185">Reference proteome</keyword>
<accession>A0A183IEY7</accession>
<dbReference type="WBParaSite" id="SBAD_0000228401-mRNA-1">
    <property type="protein sequence ID" value="SBAD_0000228401-mRNA-1"/>
    <property type="gene ID" value="SBAD_0000228401"/>
</dbReference>
<organism evidence="3">
    <name type="scientific">Soboliphyme baturini</name>
    <dbReference type="NCBI Taxonomy" id="241478"/>
    <lineage>
        <taxon>Eukaryota</taxon>
        <taxon>Metazoa</taxon>
        <taxon>Ecdysozoa</taxon>
        <taxon>Nematoda</taxon>
        <taxon>Enoplea</taxon>
        <taxon>Dorylaimia</taxon>
        <taxon>Dioctophymatida</taxon>
        <taxon>Dioctophymatoidea</taxon>
        <taxon>Soboliphymatidae</taxon>
        <taxon>Soboliphyme</taxon>
    </lineage>
</organism>
<reference evidence="3" key="1">
    <citation type="submission" date="2016-06" db="UniProtKB">
        <authorList>
            <consortium name="WormBaseParasite"/>
        </authorList>
    </citation>
    <scope>IDENTIFICATION</scope>
</reference>
<evidence type="ECO:0000313" key="2">
    <source>
        <dbReference type="Proteomes" id="UP000270296"/>
    </source>
</evidence>
<gene>
    <name evidence="1" type="ORF">SBAD_LOCUS2181</name>
</gene>
<protein>
    <submittedName>
        <fullName evidence="3">Ald_Xan_dh_C2 domain-containing protein</fullName>
    </submittedName>
</protein>